<proteinExistence type="predicted"/>
<comment type="caution">
    <text evidence="1">The sequence shown here is derived from an EMBL/GenBank/DDBJ whole genome shotgun (WGS) entry which is preliminary data.</text>
</comment>
<dbReference type="Gene3D" id="3.30.70.1230">
    <property type="entry name" value="Nucleotide cyclase"/>
    <property type="match status" value="1"/>
</dbReference>
<dbReference type="SUPFAM" id="SSF55073">
    <property type="entry name" value="Nucleotide cyclase"/>
    <property type="match status" value="1"/>
</dbReference>
<evidence type="ECO:0008006" key="3">
    <source>
        <dbReference type="Google" id="ProtNLM"/>
    </source>
</evidence>
<protein>
    <recommendedName>
        <fullName evidence="3">Guanylate cyclase domain-containing protein</fullName>
    </recommendedName>
</protein>
<accession>W4RT95</accession>
<name>W4RT95_9BACI</name>
<dbReference type="RefSeq" id="WP_023613819.1">
    <property type="nucleotide sequence ID" value="NZ_BAUW01000081.1"/>
</dbReference>
<evidence type="ECO:0000313" key="1">
    <source>
        <dbReference type="EMBL" id="GAE47521.1"/>
    </source>
</evidence>
<keyword evidence="2" id="KW-1185">Reference proteome</keyword>
<dbReference type="EMBL" id="BAUW01000081">
    <property type="protein sequence ID" value="GAE47521.1"/>
    <property type="molecule type" value="Genomic_DNA"/>
</dbReference>
<sequence>MRGTKLRSLLKADSRYKFNLNPLRALFETTDIFKSLEEKSQIRQILSIIETELQTEFKIGGHPDYDYLLDKISTPEDFLDDHNRITDVKMCSLFIDLRNFTKRALFIEEPGLETLNEIADIKQKAISTWIKIARFYQGHIHSITGDGIMVLIGGEQEEDKDEWIIGGRALLIALRVLESTDILNEEMKDTLKNKGVEHYSHPDNLLDIKVGIEYSEKTLMNPQGVIVQTDYQNKSVGEVKATSFEVDFAAKVLASYKSATKDIEGSPKYGRVLMMGEKYIELMEFNDSVAYKKIDSYERQMFNQKNCRQIYYLDCCEYKDKIITLDDVAGLCDVYDDSEDAKAASIYIAAKGDKIQHG</sequence>
<organism evidence="1 2">
    <name type="scientific">Mesobacillus boroniphilus JCM 21738</name>
    <dbReference type="NCBI Taxonomy" id="1294265"/>
    <lineage>
        <taxon>Bacteria</taxon>
        <taxon>Bacillati</taxon>
        <taxon>Bacillota</taxon>
        <taxon>Bacilli</taxon>
        <taxon>Bacillales</taxon>
        <taxon>Bacillaceae</taxon>
        <taxon>Mesobacillus</taxon>
    </lineage>
</organism>
<evidence type="ECO:0000313" key="2">
    <source>
        <dbReference type="Proteomes" id="UP000018949"/>
    </source>
</evidence>
<reference evidence="1 2" key="1">
    <citation type="submission" date="2013-12" db="EMBL/GenBank/DDBJ databases">
        <title>NBRP : Genome information of microbial organism related human and environment.</title>
        <authorList>
            <person name="Hattori M."/>
            <person name="Oshima K."/>
            <person name="Inaba H."/>
            <person name="Suda W."/>
            <person name="Sakamoto M."/>
            <person name="Iino T."/>
            <person name="Kitahara M."/>
            <person name="Oshida Y."/>
            <person name="Iida T."/>
            <person name="Kudo T."/>
            <person name="Itoh T."/>
            <person name="Ahmed I."/>
            <person name="Ohkuma M."/>
        </authorList>
    </citation>
    <scope>NUCLEOTIDE SEQUENCE [LARGE SCALE GENOMIC DNA]</scope>
    <source>
        <strain evidence="1 2">JCM 21738</strain>
    </source>
</reference>
<gene>
    <name evidence="1" type="ORF">JCM21738_4511</name>
</gene>
<dbReference type="AlphaFoldDB" id="W4RT95"/>
<dbReference type="Proteomes" id="UP000018949">
    <property type="component" value="Unassembled WGS sequence"/>
</dbReference>
<dbReference type="InterPro" id="IPR029787">
    <property type="entry name" value="Nucleotide_cyclase"/>
</dbReference>